<feature type="transmembrane region" description="Helical" evidence="1">
    <location>
        <begin position="927"/>
        <end position="946"/>
    </location>
</feature>
<reference evidence="2 3" key="1">
    <citation type="submission" date="2024-03" db="EMBL/GenBank/DDBJ databases">
        <title>Human intestinal bacterial collection.</title>
        <authorList>
            <person name="Pauvert C."/>
            <person name="Hitch T.C.A."/>
            <person name="Clavel T."/>
        </authorList>
    </citation>
    <scope>NUCLEOTIDE SEQUENCE [LARGE SCALE GENOMIC DNA]</scope>
    <source>
        <strain evidence="2 3">CLA-AA-H185</strain>
    </source>
</reference>
<dbReference type="PANTHER" id="PTHR38454:SF1">
    <property type="entry name" value="INTEGRAL MEMBRANE PROTEIN"/>
    <property type="match status" value="1"/>
</dbReference>
<feature type="transmembrane region" description="Helical" evidence="1">
    <location>
        <begin position="362"/>
        <end position="383"/>
    </location>
</feature>
<comment type="caution">
    <text evidence="2">The sequence shown here is derived from an EMBL/GenBank/DDBJ whole genome shotgun (WGS) entry which is preliminary data.</text>
</comment>
<feature type="transmembrane region" description="Helical" evidence="1">
    <location>
        <begin position="20"/>
        <end position="42"/>
    </location>
</feature>
<keyword evidence="3" id="KW-1185">Reference proteome</keyword>
<feature type="transmembrane region" description="Helical" evidence="1">
    <location>
        <begin position="336"/>
        <end position="356"/>
    </location>
</feature>
<gene>
    <name evidence="2" type="ORF">WMO43_10975</name>
</gene>
<dbReference type="EMBL" id="JBBMEX010000011">
    <property type="protein sequence ID" value="MEQ2558384.1"/>
    <property type="molecule type" value="Genomic_DNA"/>
</dbReference>
<dbReference type="Pfam" id="PF09586">
    <property type="entry name" value="YfhO"/>
    <property type="match status" value="1"/>
</dbReference>
<feature type="transmembrane region" description="Helical" evidence="1">
    <location>
        <begin position="146"/>
        <end position="165"/>
    </location>
</feature>
<keyword evidence="1" id="KW-1133">Transmembrane helix</keyword>
<sequence>MKWTGSYDKCHIDHIDKKRWLFAMYTICFGIMVMLVFGRFLYYGKSFVGGADGLSQVAPTMQYTGQYYRALLKNILQGNLQIPMWDMSIGFGMNILQVISFDPVYILCSVLFVHDIAVGIAIFDMLCLYLAGIMFIALCYNLGCNRYAALAAALAYIFNGYILNYCMAQNSFLRLFIVLPMILLGVYNVTKKNRYGIFVLAVLYNITLGPLNIYTIGIVLIFCFCMAYIFSDRKKGVADFFSYIWKPVLIYILEMLVMAVFLIPTMYKVVSGGRIGNASINFQWLYDVSYYRSLFHGLVGVDEIGIHGYIGVTTIAILAVVCLVIKGNKSLLEKELCVCGVAALLIAIFPIGSYLFNGGIGFNHRFLFIIAFYLCIVLAVMLPKLFELEEREKKKLCISILIYLAFYAVISVWSDKNVDYAMEFLLLYIIFILFGKRVKMQWVLAMICVEIAVFSYIIYEPSQENVIEKFENTKYLEEKISVKQLSILQNVSDGEVCRVEDIRQKSTKDRDSNLGMRSGYSALDGYYSFMYDDIISTMSDWGVSQTGAPFNIFDLDNRTALYTLGGVRYMIREAEAKENIPWGYELVCEQDMEVEGKNRTVQLYRNINALPLMYAYSGYVLEDEYDQLKPYEKEQAMMQGIVLEDQSDIGDTDIQPAEVKLDSRVVLDKEEILQQIKEQLEQRMVEEERSESPIEITDDGLICKSSKVILTIELPETYVGSESYLYLEGVRYYPESSIKYKEYLLGENPTKYKENTFRYKSRKDAENSDLKSKITTTFGKNKKSVLVWGKGSQYDTGERDIVSNMGYHGTTAQTFTLQLEGRGEYRFSDLKVIVQPMDSYGENYVKLQECRSTDTQINGNYVQGTVVTGTDRMLCIAIPYQKGWKAWVNGKETKIVKANGMYMAIPLKAGGNGIILHYTIPGLKEGAMVSGITILSLGVFGIVQIYQKKRKKDAR</sequence>
<feature type="transmembrane region" description="Helical" evidence="1">
    <location>
        <begin position="304"/>
        <end position="324"/>
    </location>
</feature>
<evidence type="ECO:0000313" key="3">
    <source>
        <dbReference type="Proteomes" id="UP001454489"/>
    </source>
</evidence>
<feature type="transmembrane region" description="Helical" evidence="1">
    <location>
        <begin position="120"/>
        <end position="140"/>
    </location>
</feature>
<dbReference type="RefSeq" id="WP_353531203.1">
    <property type="nucleotide sequence ID" value="NZ_JBBMEX010000011.1"/>
</dbReference>
<feature type="transmembrane region" description="Helical" evidence="1">
    <location>
        <begin position="210"/>
        <end position="231"/>
    </location>
</feature>
<feature type="transmembrane region" description="Helical" evidence="1">
    <location>
        <begin position="172"/>
        <end position="190"/>
    </location>
</feature>
<dbReference type="Proteomes" id="UP001454489">
    <property type="component" value="Unassembled WGS sequence"/>
</dbReference>
<feature type="transmembrane region" description="Helical" evidence="1">
    <location>
        <begin position="89"/>
        <end position="113"/>
    </location>
</feature>
<organism evidence="2 3">
    <name type="scientific">Maccoyibacter intestinihominis</name>
    <dbReference type="NCBI Taxonomy" id="3133499"/>
    <lineage>
        <taxon>Bacteria</taxon>
        <taxon>Bacillati</taxon>
        <taxon>Bacillota</taxon>
        <taxon>Clostridia</taxon>
        <taxon>Lachnospirales</taxon>
        <taxon>Lachnospiraceae</taxon>
        <taxon>Maccoyibacter</taxon>
    </lineage>
</organism>
<accession>A0ABV1HFB3</accession>
<keyword evidence="1" id="KW-0812">Transmembrane</keyword>
<protein>
    <submittedName>
        <fullName evidence="2">YfhO family protein</fullName>
    </submittedName>
</protein>
<feature type="transmembrane region" description="Helical" evidence="1">
    <location>
        <begin position="442"/>
        <end position="459"/>
    </location>
</feature>
<keyword evidence="1" id="KW-0472">Membrane</keyword>
<dbReference type="InterPro" id="IPR018580">
    <property type="entry name" value="Uncharacterised_YfhO"/>
</dbReference>
<evidence type="ECO:0000313" key="2">
    <source>
        <dbReference type="EMBL" id="MEQ2558384.1"/>
    </source>
</evidence>
<dbReference type="PANTHER" id="PTHR38454">
    <property type="entry name" value="INTEGRAL MEMBRANE PROTEIN-RELATED"/>
    <property type="match status" value="1"/>
</dbReference>
<evidence type="ECO:0000256" key="1">
    <source>
        <dbReference type="SAM" id="Phobius"/>
    </source>
</evidence>
<proteinExistence type="predicted"/>
<feature type="transmembrane region" description="Helical" evidence="1">
    <location>
        <begin position="395"/>
        <end position="414"/>
    </location>
</feature>
<name>A0ABV1HFB3_9FIRM</name>
<feature type="transmembrane region" description="Helical" evidence="1">
    <location>
        <begin position="420"/>
        <end position="435"/>
    </location>
</feature>
<feature type="transmembrane region" description="Helical" evidence="1">
    <location>
        <begin position="243"/>
        <end position="263"/>
    </location>
</feature>